<protein>
    <submittedName>
        <fullName evidence="1">Uncharacterized protein</fullName>
    </submittedName>
</protein>
<keyword evidence="2" id="KW-1185">Reference proteome</keyword>
<organism evidence="1 2">
    <name type="scientific">Apiosordaria backusii</name>
    <dbReference type="NCBI Taxonomy" id="314023"/>
    <lineage>
        <taxon>Eukaryota</taxon>
        <taxon>Fungi</taxon>
        <taxon>Dikarya</taxon>
        <taxon>Ascomycota</taxon>
        <taxon>Pezizomycotina</taxon>
        <taxon>Sordariomycetes</taxon>
        <taxon>Sordariomycetidae</taxon>
        <taxon>Sordariales</taxon>
        <taxon>Lasiosphaeriaceae</taxon>
        <taxon>Apiosordaria</taxon>
    </lineage>
</organism>
<name>A0AA40EMM8_9PEZI</name>
<dbReference type="AlphaFoldDB" id="A0AA40EMM8"/>
<evidence type="ECO:0000313" key="1">
    <source>
        <dbReference type="EMBL" id="KAK0742091.1"/>
    </source>
</evidence>
<reference evidence="1" key="1">
    <citation type="submission" date="2023-06" db="EMBL/GenBank/DDBJ databases">
        <title>Genome-scale phylogeny and comparative genomics of the fungal order Sordariales.</title>
        <authorList>
            <consortium name="Lawrence Berkeley National Laboratory"/>
            <person name="Hensen N."/>
            <person name="Bonometti L."/>
            <person name="Westerberg I."/>
            <person name="Brannstrom I.O."/>
            <person name="Guillou S."/>
            <person name="Cros-Aarteil S."/>
            <person name="Calhoun S."/>
            <person name="Haridas S."/>
            <person name="Kuo A."/>
            <person name="Mondo S."/>
            <person name="Pangilinan J."/>
            <person name="Riley R."/>
            <person name="Labutti K."/>
            <person name="Andreopoulos B."/>
            <person name="Lipzen A."/>
            <person name="Chen C."/>
            <person name="Yanf M."/>
            <person name="Daum C."/>
            <person name="Ng V."/>
            <person name="Clum A."/>
            <person name="Steindorff A."/>
            <person name="Ohm R."/>
            <person name="Martin F."/>
            <person name="Silar P."/>
            <person name="Natvig D."/>
            <person name="Lalanne C."/>
            <person name="Gautier V."/>
            <person name="Ament-Velasquez S.L."/>
            <person name="Kruys A."/>
            <person name="Hutchinson M.I."/>
            <person name="Powell A.J."/>
            <person name="Barry K."/>
            <person name="Miller A.N."/>
            <person name="Grigoriev I.V."/>
            <person name="Debuchy R."/>
            <person name="Gladieux P."/>
            <person name="Thoren M.H."/>
            <person name="Johannesson H."/>
        </authorList>
    </citation>
    <scope>NUCLEOTIDE SEQUENCE</scope>
    <source>
        <strain evidence="1">CBS 540.89</strain>
    </source>
</reference>
<gene>
    <name evidence="1" type="ORF">B0T21DRAFT_408940</name>
</gene>
<accession>A0AA40EMM8</accession>
<evidence type="ECO:0000313" key="2">
    <source>
        <dbReference type="Proteomes" id="UP001172159"/>
    </source>
</evidence>
<dbReference type="Proteomes" id="UP001172159">
    <property type="component" value="Unassembled WGS sequence"/>
</dbReference>
<dbReference type="EMBL" id="JAUKTV010000003">
    <property type="protein sequence ID" value="KAK0742091.1"/>
    <property type="molecule type" value="Genomic_DNA"/>
</dbReference>
<proteinExistence type="predicted"/>
<comment type="caution">
    <text evidence="1">The sequence shown here is derived from an EMBL/GenBank/DDBJ whole genome shotgun (WGS) entry which is preliminary data.</text>
</comment>
<sequence>MSGDLSDEGMGFVSWKMVQGYPGMVPGKRNPSAQKTSTNCRKTIIAAVPKDRVQDRSQTNPLPRHWVVPLKYSTKKLADSVSTDIDKAKKMDHLVAWY</sequence>